<dbReference type="PANTHER" id="PTHR33402:SF19">
    <property type="entry name" value="VQ MOTIF-CONTAINING PROTEIN 11"/>
    <property type="match status" value="1"/>
</dbReference>
<keyword evidence="3" id="KW-0539">Nucleus</keyword>
<feature type="domain" description="VQ" evidence="5">
    <location>
        <begin position="182"/>
        <end position="205"/>
    </location>
</feature>
<protein>
    <recommendedName>
        <fullName evidence="5">VQ domain-containing protein</fullName>
    </recommendedName>
</protein>
<feature type="region of interest" description="Disordered" evidence="4">
    <location>
        <begin position="226"/>
        <end position="268"/>
    </location>
</feature>
<feature type="region of interest" description="Disordered" evidence="4">
    <location>
        <begin position="334"/>
        <end position="405"/>
    </location>
</feature>
<evidence type="ECO:0000313" key="6">
    <source>
        <dbReference type="EMBL" id="CAK9272235.1"/>
    </source>
</evidence>
<feature type="compositionally biased region" description="Polar residues" evidence="4">
    <location>
        <begin position="96"/>
        <end position="125"/>
    </location>
</feature>
<dbReference type="EMBL" id="OZ020099">
    <property type="protein sequence ID" value="CAK9272235.1"/>
    <property type="molecule type" value="Genomic_DNA"/>
</dbReference>
<dbReference type="InterPro" id="IPR008889">
    <property type="entry name" value="VQ"/>
</dbReference>
<dbReference type="Pfam" id="PF05678">
    <property type="entry name" value="VQ"/>
    <property type="match status" value="1"/>
</dbReference>
<evidence type="ECO:0000256" key="2">
    <source>
        <dbReference type="ARBA" id="ARBA00022553"/>
    </source>
</evidence>
<evidence type="ECO:0000256" key="3">
    <source>
        <dbReference type="ARBA" id="ARBA00023242"/>
    </source>
</evidence>
<keyword evidence="7" id="KW-1185">Reference proteome</keyword>
<gene>
    <name evidence="6" type="ORF">CSSPJE1EN1_LOCUS17713</name>
</gene>
<dbReference type="PANTHER" id="PTHR33402">
    <property type="entry name" value="VQ MOTIF-CONTAINING PROTEIN 11-LIKE"/>
    <property type="match status" value="1"/>
</dbReference>
<proteinExistence type="predicted"/>
<evidence type="ECO:0000256" key="1">
    <source>
        <dbReference type="ARBA" id="ARBA00004123"/>
    </source>
</evidence>
<organism evidence="6 7">
    <name type="scientific">Sphagnum jensenii</name>
    <dbReference type="NCBI Taxonomy" id="128206"/>
    <lineage>
        <taxon>Eukaryota</taxon>
        <taxon>Viridiplantae</taxon>
        <taxon>Streptophyta</taxon>
        <taxon>Embryophyta</taxon>
        <taxon>Bryophyta</taxon>
        <taxon>Sphagnophytina</taxon>
        <taxon>Sphagnopsida</taxon>
        <taxon>Sphagnales</taxon>
        <taxon>Sphagnaceae</taxon>
        <taxon>Sphagnum</taxon>
    </lineage>
</organism>
<dbReference type="InterPro" id="IPR039611">
    <property type="entry name" value="VQ_4/11/13/19/31/33"/>
</dbReference>
<sequence>MQYEHGESVFSNDSAVRAESKSQRHATTTLECSGYHPSSHQTTPRLSMLSEKMSTIGFQVVEPGRGTTRQQKNNSSAQDSRYGSSPVYPPPTPPTFQLSNSPVQPQPDTCAESTGSDDLSASSVNEVGCKKRKLGSASSGGGIISPPLLSPSASKRQPLTPSGVGSGSVASTATIQEFASKTTFVEVDTSSFRELVQKLTGASDSDLEKFPITMTSRQAAARGYYDPVETPGTQQNPDSTLGGLIPKPVGDLSARRPPFKLHERRQTSNTIKKLEVKGLGAAAAFKRGTASYGGLSPSAVADRLSPSSQNFVPTLSPSRVTTATPLTLDVFDKTHAPTTPNTFEEPCSAGLTKPSPHSNSAEGRKKDTSHFFMHPSPTFQRPRPRSQPELLTLFPLTSPRASETS</sequence>
<accession>A0ABP0X1V8</accession>
<evidence type="ECO:0000256" key="4">
    <source>
        <dbReference type="SAM" id="MobiDB-lite"/>
    </source>
</evidence>
<keyword evidence="2" id="KW-0597">Phosphoprotein</keyword>
<reference evidence="6" key="1">
    <citation type="submission" date="2024-02" db="EMBL/GenBank/DDBJ databases">
        <authorList>
            <consortium name="ELIXIR-Norway"/>
            <consortium name="Elixir Norway"/>
        </authorList>
    </citation>
    <scope>NUCLEOTIDE SEQUENCE</scope>
</reference>
<feature type="region of interest" description="Disordered" evidence="4">
    <location>
        <begin position="1"/>
        <end position="169"/>
    </location>
</feature>
<feature type="compositionally biased region" description="Polar residues" evidence="4">
    <location>
        <begin position="67"/>
        <end position="83"/>
    </location>
</feature>
<evidence type="ECO:0000259" key="5">
    <source>
        <dbReference type="Pfam" id="PF05678"/>
    </source>
</evidence>
<dbReference type="Proteomes" id="UP001497444">
    <property type="component" value="Chromosome 4"/>
</dbReference>
<comment type="subcellular location">
    <subcellularLocation>
        <location evidence="1">Nucleus</location>
    </subcellularLocation>
</comment>
<feature type="compositionally biased region" description="Low complexity" evidence="4">
    <location>
        <begin position="144"/>
        <end position="154"/>
    </location>
</feature>
<name>A0ABP0X1V8_9BRYO</name>
<feature type="compositionally biased region" description="Polar residues" evidence="4">
    <location>
        <begin position="25"/>
        <end position="45"/>
    </location>
</feature>
<evidence type="ECO:0000313" key="7">
    <source>
        <dbReference type="Proteomes" id="UP001497444"/>
    </source>
</evidence>